<keyword evidence="1 5" id="KW-0489">Methyltransferase</keyword>
<sequence length="215" mass="24434">MKTFIKIQAALFSLVLIGWSLNCSAQGTDSQKAVDERVQKFLDENREKWHNLNVPYEDGKILHDLIVDNGYQSALEIGTSTGHSTVWIAWALSKTGGKLTTIEIDKNRQKEAIENLKKVGLSEYVDFRLGDAHKIVKELEGPFDFVFSDADKDWYVQYFKDINPKFKKGGRFTAHNVLQSMSGIREYLDFVNSHPDYETTIDKTSSSGIAISYKK</sequence>
<dbReference type="EC" id="2.1.1.-" evidence="5"/>
<evidence type="ECO:0000313" key="6">
    <source>
        <dbReference type="Proteomes" id="UP001595818"/>
    </source>
</evidence>
<dbReference type="InterPro" id="IPR029063">
    <property type="entry name" value="SAM-dependent_MTases_sf"/>
</dbReference>
<dbReference type="PANTHER" id="PTHR43167:SF1">
    <property type="entry name" value="PUTATIVE (AFU_ORTHOLOGUE AFUA_6G01830)-RELATED"/>
    <property type="match status" value="1"/>
</dbReference>
<keyword evidence="6" id="KW-1185">Reference proteome</keyword>
<gene>
    <name evidence="5" type="ORF">ACFPFU_21020</name>
</gene>
<dbReference type="Proteomes" id="UP001595818">
    <property type="component" value="Unassembled WGS sequence"/>
</dbReference>
<dbReference type="GO" id="GO:0008168">
    <property type="term" value="F:methyltransferase activity"/>
    <property type="evidence" value="ECO:0007669"/>
    <property type="project" value="UniProtKB-KW"/>
</dbReference>
<feature type="chain" id="PRO_5047225228" evidence="4">
    <location>
        <begin position="26"/>
        <end position="215"/>
    </location>
</feature>
<dbReference type="EMBL" id="JBHSJJ010000016">
    <property type="protein sequence ID" value="MFC4874200.1"/>
    <property type="molecule type" value="Genomic_DNA"/>
</dbReference>
<dbReference type="RefSeq" id="WP_377067816.1">
    <property type="nucleotide sequence ID" value="NZ_JBHSJJ010000016.1"/>
</dbReference>
<feature type="signal peptide" evidence="4">
    <location>
        <begin position="1"/>
        <end position="25"/>
    </location>
</feature>
<proteinExistence type="predicted"/>
<keyword evidence="2 5" id="KW-0808">Transferase</keyword>
<keyword evidence="4" id="KW-0732">Signal</keyword>
<dbReference type="GO" id="GO:0032259">
    <property type="term" value="P:methylation"/>
    <property type="evidence" value="ECO:0007669"/>
    <property type="project" value="UniProtKB-KW"/>
</dbReference>
<reference evidence="6" key="1">
    <citation type="journal article" date="2019" name="Int. J. Syst. Evol. Microbiol.">
        <title>The Global Catalogue of Microorganisms (GCM) 10K type strain sequencing project: providing services to taxonomists for standard genome sequencing and annotation.</title>
        <authorList>
            <consortium name="The Broad Institute Genomics Platform"/>
            <consortium name="The Broad Institute Genome Sequencing Center for Infectious Disease"/>
            <person name="Wu L."/>
            <person name="Ma J."/>
        </authorList>
    </citation>
    <scope>NUCLEOTIDE SEQUENCE [LARGE SCALE GENOMIC DNA]</scope>
    <source>
        <strain evidence="6">CGMCC 4.7466</strain>
    </source>
</reference>
<comment type="caution">
    <text evidence="5">The sequence shown here is derived from an EMBL/GenBank/DDBJ whole genome shotgun (WGS) entry which is preliminary data.</text>
</comment>
<dbReference type="InterPro" id="IPR002935">
    <property type="entry name" value="SAM_O-MeTrfase"/>
</dbReference>
<evidence type="ECO:0000256" key="1">
    <source>
        <dbReference type="ARBA" id="ARBA00022603"/>
    </source>
</evidence>
<name>A0ABV9T644_9BACT</name>
<dbReference type="CDD" id="cd02440">
    <property type="entry name" value="AdoMet_MTases"/>
    <property type="match status" value="1"/>
</dbReference>
<evidence type="ECO:0000256" key="3">
    <source>
        <dbReference type="ARBA" id="ARBA00022691"/>
    </source>
</evidence>
<evidence type="ECO:0000313" key="5">
    <source>
        <dbReference type="EMBL" id="MFC4874200.1"/>
    </source>
</evidence>
<dbReference type="PANTHER" id="PTHR43167">
    <property type="entry name" value="PUTATIVE (AFU_ORTHOLOGUE AFUA_6G01830)-RELATED"/>
    <property type="match status" value="1"/>
</dbReference>
<evidence type="ECO:0000256" key="4">
    <source>
        <dbReference type="SAM" id="SignalP"/>
    </source>
</evidence>
<evidence type="ECO:0000256" key="2">
    <source>
        <dbReference type="ARBA" id="ARBA00022679"/>
    </source>
</evidence>
<dbReference type="SUPFAM" id="SSF53335">
    <property type="entry name" value="S-adenosyl-L-methionine-dependent methyltransferases"/>
    <property type="match status" value="1"/>
</dbReference>
<organism evidence="5 6">
    <name type="scientific">Negadavirga shengliensis</name>
    <dbReference type="NCBI Taxonomy" id="1389218"/>
    <lineage>
        <taxon>Bacteria</taxon>
        <taxon>Pseudomonadati</taxon>
        <taxon>Bacteroidota</taxon>
        <taxon>Cytophagia</taxon>
        <taxon>Cytophagales</taxon>
        <taxon>Cyclobacteriaceae</taxon>
        <taxon>Negadavirga</taxon>
    </lineage>
</organism>
<protein>
    <submittedName>
        <fullName evidence="5">O-methyltransferase</fullName>
        <ecNumber evidence="5">2.1.1.-</ecNumber>
    </submittedName>
</protein>
<keyword evidence="3" id="KW-0949">S-adenosyl-L-methionine</keyword>
<dbReference type="PROSITE" id="PS51682">
    <property type="entry name" value="SAM_OMT_I"/>
    <property type="match status" value="1"/>
</dbReference>
<dbReference type="Pfam" id="PF01596">
    <property type="entry name" value="Methyltransf_3"/>
    <property type="match status" value="1"/>
</dbReference>
<accession>A0ABV9T644</accession>
<dbReference type="Gene3D" id="3.40.50.150">
    <property type="entry name" value="Vaccinia Virus protein VP39"/>
    <property type="match status" value="1"/>
</dbReference>